<protein>
    <submittedName>
        <fullName evidence="1">Uncharacterized protein</fullName>
    </submittedName>
</protein>
<sequence>MKAALKLLGKASSRKLFWRKVSSKFVIPFKNVTWRTFALSNGPLIGNSLSKASKQEVNSKSAPKECGRV</sequence>
<accession>A0A7G2D6Q9</accession>
<dbReference type="Proteomes" id="UP000516304">
    <property type="component" value="Chromosome TIRI35C"/>
</dbReference>
<evidence type="ECO:0000313" key="1">
    <source>
        <dbReference type="EMBL" id="CAD5243692.1"/>
    </source>
</evidence>
<name>A0A7G2D6Q9_9EURY</name>
<dbReference type="AlphaFoldDB" id="A0A7G2D6Q9"/>
<keyword evidence="2" id="KW-1185">Reference proteome</keyword>
<organism evidence="1 2">
    <name type="scientific">Thermococcus camini</name>
    <dbReference type="NCBI Taxonomy" id="2016373"/>
    <lineage>
        <taxon>Archaea</taxon>
        <taxon>Methanobacteriati</taxon>
        <taxon>Methanobacteriota</taxon>
        <taxon>Thermococci</taxon>
        <taxon>Thermococcales</taxon>
        <taxon>Thermococcaceae</taxon>
        <taxon>Thermococcus</taxon>
    </lineage>
</organism>
<dbReference type="KEGG" id="tcq:TIRI35C_0538"/>
<gene>
    <name evidence="1" type="ORF">TIRI35C_0538</name>
</gene>
<dbReference type="EMBL" id="LR881183">
    <property type="protein sequence ID" value="CAD5243692.1"/>
    <property type="molecule type" value="Genomic_DNA"/>
</dbReference>
<evidence type="ECO:0000313" key="2">
    <source>
        <dbReference type="Proteomes" id="UP000516304"/>
    </source>
</evidence>
<proteinExistence type="predicted"/>
<reference evidence="1 2" key="1">
    <citation type="submission" date="2020-09" db="EMBL/GenBank/DDBJ databases">
        <authorList>
            <person name="Courtine D."/>
        </authorList>
    </citation>
    <scope>NUCLEOTIDE SEQUENCE [LARGE SCALE GENOMIC DNA]</scope>
    <source>
        <strain evidence="1 2">IRI35c</strain>
    </source>
</reference>